<dbReference type="Proteomes" id="UP001143474">
    <property type="component" value="Unassembled WGS sequence"/>
</dbReference>
<feature type="compositionally biased region" description="Gly residues" evidence="1">
    <location>
        <begin position="40"/>
        <end position="50"/>
    </location>
</feature>
<reference evidence="2" key="1">
    <citation type="journal article" date="2014" name="Int. J. Syst. Evol. Microbiol.">
        <title>Complete genome sequence of Corynebacterium casei LMG S-19264T (=DSM 44701T), isolated from a smear-ripened cheese.</title>
        <authorList>
            <consortium name="US DOE Joint Genome Institute (JGI-PGF)"/>
            <person name="Walter F."/>
            <person name="Albersmeier A."/>
            <person name="Kalinowski J."/>
            <person name="Ruckert C."/>
        </authorList>
    </citation>
    <scope>NUCLEOTIDE SEQUENCE</scope>
    <source>
        <strain evidence="2">VKM Ac-2007</strain>
    </source>
</reference>
<gene>
    <name evidence="2" type="ORF">GCM10017600_58190</name>
</gene>
<dbReference type="AlphaFoldDB" id="A0A9W6I7K7"/>
<evidence type="ECO:0000313" key="3">
    <source>
        <dbReference type="Proteomes" id="UP001143474"/>
    </source>
</evidence>
<accession>A0A9W6I7K7</accession>
<evidence type="ECO:0000313" key="2">
    <source>
        <dbReference type="EMBL" id="GLK12409.1"/>
    </source>
</evidence>
<organism evidence="2 3">
    <name type="scientific">Streptosporangium carneum</name>
    <dbReference type="NCBI Taxonomy" id="47481"/>
    <lineage>
        <taxon>Bacteria</taxon>
        <taxon>Bacillati</taxon>
        <taxon>Actinomycetota</taxon>
        <taxon>Actinomycetes</taxon>
        <taxon>Streptosporangiales</taxon>
        <taxon>Streptosporangiaceae</taxon>
        <taxon>Streptosporangium</taxon>
    </lineage>
</organism>
<sequence length="119" mass="12827">MDLDVVEQMLEVGQEEQRGIVDVHPDTNRHRIAPRSFGGEPQGGASGRGGLLTADSVLASDVRGRETPPPSTENARLEGLRPPRGPGPATPSPTGVPVRPTVTTLGHIYNFSYWLNRNH</sequence>
<protein>
    <submittedName>
        <fullName evidence="2">Uncharacterized protein</fullName>
    </submittedName>
</protein>
<proteinExistence type="predicted"/>
<reference evidence="2" key="2">
    <citation type="submission" date="2023-01" db="EMBL/GenBank/DDBJ databases">
        <authorList>
            <person name="Sun Q."/>
            <person name="Evtushenko L."/>
        </authorList>
    </citation>
    <scope>NUCLEOTIDE SEQUENCE</scope>
    <source>
        <strain evidence="2">VKM Ac-2007</strain>
    </source>
</reference>
<comment type="caution">
    <text evidence="2">The sequence shown here is derived from an EMBL/GenBank/DDBJ whole genome shotgun (WGS) entry which is preliminary data.</text>
</comment>
<dbReference type="EMBL" id="BSEV01000016">
    <property type="protein sequence ID" value="GLK12409.1"/>
    <property type="molecule type" value="Genomic_DNA"/>
</dbReference>
<keyword evidence="3" id="KW-1185">Reference proteome</keyword>
<feature type="region of interest" description="Disordered" evidence="1">
    <location>
        <begin position="23"/>
        <end position="100"/>
    </location>
</feature>
<evidence type="ECO:0000256" key="1">
    <source>
        <dbReference type="SAM" id="MobiDB-lite"/>
    </source>
</evidence>
<name>A0A9W6I7K7_9ACTN</name>